<gene>
    <name evidence="10" type="ORF">AF332_00530</name>
</gene>
<evidence type="ECO:0000259" key="9">
    <source>
        <dbReference type="Pfam" id="PF12704"/>
    </source>
</evidence>
<dbReference type="RefSeq" id="WP_053432896.1">
    <property type="nucleotide sequence ID" value="NZ_LGUF01000007.1"/>
</dbReference>
<dbReference type="Pfam" id="PF02687">
    <property type="entry name" value="FtsX"/>
    <property type="match status" value="1"/>
</dbReference>
<evidence type="ECO:0000256" key="6">
    <source>
        <dbReference type="ARBA" id="ARBA00038076"/>
    </source>
</evidence>
<evidence type="ECO:0000256" key="3">
    <source>
        <dbReference type="ARBA" id="ARBA00022692"/>
    </source>
</evidence>
<comment type="similarity">
    <text evidence="6">Belongs to the ABC-4 integral membrane protein family.</text>
</comment>
<dbReference type="EMBL" id="LGUF01000007">
    <property type="protein sequence ID" value="KON85502.1"/>
    <property type="molecule type" value="Genomic_DNA"/>
</dbReference>
<proteinExistence type="inferred from homology"/>
<dbReference type="InterPro" id="IPR003838">
    <property type="entry name" value="ABC3_permease_C"/>
</dbReference>
<organism evidence="10 11">
    <name type="scientific">Sporosarcina globispora</name>
    <name type="common">Bacillus globisporus</name>
    <dbReference type="NCBI Taxonomy" id="1459"/>
    <lineage>
        <taxon>Bacteria</taxon>
        <taxon>Bacillati</taxon>
        <taxon>Bacillota</taxon>
        <taxon>Bacilli</taxon>
        <taxon>Bacillales</taxon>
        <taxon>Caryophanaceae</taxon>
        <taxon>Sporosarcina</taxon>
    </lineage>
</organism>
<dbReference type="STRING" id="1459.AF332_00530"/>
<feature type="domain" description="MacB-like periplasmic core" evidence="9">
    <location>
        <begin position="21"/>
        <end position="238"/>
    </location>
</feature>
<dbReference type="PANTHER" id="PTHR30572:SF4">
    <property type="entry name" value="ABC TRANSPORTER PERMEASE YTRF"/>
    <property type="match status" value="1"/>
</dbReference>
<name>A0A0M0G7L7_SPOGL</name>
<dbReference type="Proteomes" id="UP000037109">
    <property type="component" value="Unassembled WGS sequence"/>
</dbReference>
<comment type="caution">
    <text evidence="10">The sequence shown here is derived from an EMBL/GenBank/DDBJ whole genome shotgun (WGS) entry which is preliminary data.</text>
</comment>
<keyword evidence="4 7" id="KW-1133">Transmembrane helix</keyword>
<keyword evidence="2" id="KW-1003">Cell membrane</keyword>
<keyword evidence="11" id="KW-1185">Reference proteome</keyword>
<reference evidence="11" key="1">
    <citation type="submission" date="2015-07" db="EMBL/GenBank/DDBJ databases">
        <title>Fjat-10036 dsm4.</title>
        <authorList>
            <person name="Liu B."/>
            <person name="Wang J."/>
            <person name="Zhu Y."/>
            <person name="Liu G."/>
            <person name="Chen Q."/>
            <person name="Chen Z."/>
            <person name="Lan J."/>
            <person name="Che J."/>
            <person name="Ge C."/>
            <person name="Shi H."/>
            <person name="Pan Z."/>
            <person name="Liu X."/>
        </authorList>
    </citation>
    <scope>NUCLEOTIDE SEQUENCE [LARGE SCALE GENOMIC DNA]</scope>
    <source>
        <strain evidence="11">DSM 4</strain>
    </source>
</reference>
<evidence type="ECO:0000256" key="7">
    <source>
        <dbReference type="SAM" id="Phobius"/>
    </source>
</evidence>
<keyword evidence="5 7" id="KW-0472">Membrane</keyword>
<comment type="subcellular location">
    <subcellularLocation>
        <location evidence="1">Cell membrane</location>
        <topology evidence="1">Multi-pass membrane protein</topology>
    </subcellularLocation>
</comment>
<protein>
    <submittedName>
        <fullName evidence="10">Macrolide ABC transporter permease</fullName>
    </submittedName>
</protein>
<feature type="transmembrane region" description="Helical" evidence="7">
    <location>
        <begin position="21"/>
        <end position="42"/>
    </location>
</feature>
<feature type="domain" description="ABC3 transporter permease C-terminal" evidence="8">
    <location>
        <begin position="277"/>
        <end position="390"/>
    </location>
</feature>
<feature type="transmembrane region" description="Helical" evidence="7">
    <location>
        <begin position="358"/>
        <end position="380"/>
    </location>
</feature>
<feature type="transmembrane region" description="Helical" evidence="7">
    <location>
        <begin position="270"/>
        <end position="298"/>
    </location>
</feature>
<dbReference type="AlphaFoldDB" id="A0A0M0G7L7"/>
<evidence type="ECO:0000256" key="4">
    <source>
        <dbReference type="ARBA" id="ARBA00022989"/>
    </source>
</evidence>
<keyword evidence="3 7" id="KW-0812">Transmembrane</keyword>
<dbReference type="OrthoDB" id="9770036at2"/>
<evidence type="ECO:0000313" key="10">
    <source>
        <dbReference type="EMBL" id="KON85502.1"/>
    </source>
</evidence>
<dbReference type="GO" id="GO:0022857">
    <property type="term" value="F:transmembrane transporter activity"/>
    <property type="evidence" value="ECO:0007669"/>
    <property type="project" value="TreeGrafter"/>
</dbReference>
<dbReference type="PATRIC" id="fig|1459.3.peg.142"/>
<dbReference type="GO" id="GO:0005886">
    <property type="term" value="C:plasma membrane"/>
    <property type="evidence" value="ECO:0007669"/>
    <property type="project" value="UniProtKB-SubCell"/>
</dbReference>
<dbReference type="Pfam" id="PF12704">
    <property type="entry name" value="MacB_PCD"/>
    <property type="match status" value="1"/>
</dbReference>
<dbReference type="InterPro" id="IPR025857">
    <property type="entry name" value="MacB_PCD"/>
</dbReference>
<evidence type="ECO:0000256" key="1">
    <source>
        <dbReference type="ARBA" id="ARBA00004651"/>
    </source>
</evidence>
<feature type="transmembrane region" description="Helical" evidence="7">
    <location>
        <begin position="319"/>
        <end position="352"/>
    </location>
</feature>
<evidence type="ECO:0000256" key="2">
    <source>
        <dbReference type="ARBA" id="ARBA00022475"/>
    </source>
</evidence>
<accession>A0A0M0G7L7</accession>
<evidence type="ECO:0000259" key="8">
    <source>
        <dbReference type="Pfam" id="PF02687"/>
    </source>
</evidence>
<dbReference type="InterPro" id="IPR050250">
    <property type="entry name" value="Macrolide_Exporter_MacB"/>
</dbReference>
<evidence type="ECO:0000256" key="5">
    <source>
        <dbReference type="ARBA" id="ARBA00023136"/>
    </source>
</evidence>
<evidence type="ECO:0000313" key="11">
    <source>
        <dbReference type="Proteomes" id="UP000037109"/>
    </source>
</evidence>
<sequence>MSFLENIKMALNSLKAHKMRSILTMIGIIIGVGAVIIVVAIGQGGEAMLKTQLTGPGNTVELFYQPSDEEIQANPNIFNEAPFDGEDIKALEQIPEIKRVVASSSQFSQAAFGEKTAETSTTGVGPAYFELNNVDLEKGRSFTAADFLGGRRVGLVSHSMQEELFDGKSPVGEVIRIGNQPIEIIGVMEKPTGLFSFGVLEIYVPTKTWQTIYGKSDYTQVTLQAESADQLQTAGKKAANLLNKMHNTEESYMVINMEEMAEGIGQITKVMTLIIGSIAGISLFVGGIGVMNIMLVSVTERTREIGIRKALGATRGQIMGQFLIESVTLTLIGGVLGILLGWGSASLISFFAGWPSLISWQVVAGALFFSMAIGIIFGLLPANKASRLSPIESLRYE</sequence>
<dbReference type="PANTHER" id="PTHR30572">
    <property type="entry name" value="MEMBRANE COMPONENT OF TRANSPORTER-RELATED"/>
    <property type="match status" value="1"/>
</dbReference>